<feature type="transmembrane region" description="Helical" evidence="2">
    <location>
        <begin position="56"/>
        <end position="81"/>
    </location>
</feature>
<accession>A0A1G6K4W7</accession>
<dbReference type="RefSeq" id="WP_228771312.1">
    <property type="nucleotide sequence ID" value="NZ_FMZZ01000001.1"/>
</dbReference>
<keyword evidence="4" id="KW-1185">Reference proteome</keyword>
<protein>
    <submittedName>
        <fullName evidence="3">Uncharacterized protein</fullName>
    </submittedName>
</protein>
<evidence type="ECO:0000313" key="3">
    <source>
        <dbReference type="EMBL" id="SDC25997.1"/>
    </source>
</evidence>
<evidence type="ECO:0000313" key="4">
    <source>
        <dbReference type="Proteomes" id="UP000199501"/>
    </source>
</evidence>
<dbReference type="AlphaFoldDB" id="A0A1G6K4W7"/>
<proteinExistence type="predicted"/>
<reference evidence="4" key="1">
    <citation type="submission" date="2016-10" db="EMBL/GenBank/DDBJ databases">
        <authorList>
            <person name="Varghese N."/>
            <person name="Submissions S."/>
        </authorList>
    </citation>
    <scope>NUCLEOTIDE SEQUENCE [LARGE SCALE GENOMIC DNA]</scope>
    <source>
        <strain evidence="4">IBRC-M 10403</strain>
    </source>
</reference>
<dbReference type="EMBL" id="FMZZ01000001">
    <property type="protein sequence ID" value="SDC25997.1"/>
    <property type="molecule type" value="Genomic_DNA"/>
</dbReference>
<evidence type="ECO:0000256" key="2">
    <source>
        <dbReference type="SAM" id="Phobius"/>
    </source>
</evidence>
<dbReference type="Proteomes" id="UP000199501">
    <property type="component" value="Unassembled WGS sequence"/>
</dbReference>
<feature type="region of interest" description="Disordered" evidence="1">
    <location>
        <begin position="113"/>
        <end position="147"/>
    </location>
</feature>
<dbReference type="STRING" id="1271860.SAMN05216174_101716"/>
<gene>
    <name evidence="3" type="ORF">SAMN05216174_101716</name>
</gene>
<evidence type="ECO:0000256" key="1">
    <source>
        <dbReference type="SAM" id="MobiDB-lite"/>
    </source>
</evidence>
<feature type="transmembrane region" description="Helical" evidence="2">
    <location>
        <begin position="12"/>
        <end position="35"/>
    </location>
</feature>
<sequence length="147" mass="15519">MTPDPAPDPTGSWVLLLTICGWLLIKTAVAFVRLYDRLDHLPPHPPERIFHVTRHPLRVTASIVGGLTALAQGLVGAGLFTPDQGNATTGLIAAVITLLATFGLVITTEPRITPTADPRDHHGRPLIPAAPGASDTASTDLPVFDVD</sequence>
<keyword evidence="2" id="KW-0812">Transmembrane</keyword>
<name>A0A1G6K4W7_9PSEU</name>
<keyword evidence="2" id="KW-0472">Membrane</keyword>
<keyword evidence="2" id="KW-1133">Transmembrane helix</keyword>
<organism evidence="3 4">
    <name type="scientific">Actinokineospora iranica</name>
    <dbReference type="NCBI Taxonomy" id="1271860"/>
    <lineage>
        <taxon>Bacteria</taxon>
        <taxon>Bacillati</taxon>
        <taxon>Actinomycetota</taxon>
        <taxon>Actinomycetes</taxon>
        <taxon>Pseudonocardiales</taxon>
        <taxon>Pseudonocardiaceae</taxon>
        <taxon>Actinokineospora</taxon>
    </lineage>
</organism>
<feature type="transmembrane region" description="Helical" evidence="2">
    <location>
        <begin position="87"/>
        <end position="106"/>
    </location>
</feature>